<dbReference type="Pfam" id="PF02518">
    <property type="entry name" value="HATPase_c"/>
    <property type="match status" value="1"/>
</dbReference>
<dbReference type="InterPro" id="IPR013767">
    <property type="entry name" value="PAS_fold"/>
</dbReference>
<dbReference type="EMBL" id="LO017727">
    <property type="protein sequence ID" value="CRH05365.1"/>
    <property type="molecule type" value="Genomic_DNA"/>
</dbReference>
<evidence type="ECO:0000256" key="10">
    <source>
        <dbReference type="ARBA" id="ARBA00022989"/>
    </source>
</evidence>
<dbReference type="InterPro" id="IPR006189">
    <property type="entry name" value="CHASE_dom"/>
</dbReference>
<dbReference type="PROSITE" id="PS50109">
    <property type="entry name" value="HIS_KIN"/>
    <property type="match status" value="1"/>
</dbReference>
<dbReference type="Pfam" id="PF03924">
    <property type="entry name" value="CHASE"/>
    <property type="match status" value="1"/>
</dbReference>
<dbReference type="Gene3D" id="3.30.450.20">
    <property type="entry name" value="PAS domain"/>
    <property type="match status" value="2"/>
</dbReference>
<dbReference type="PRINTS" id="PR00344">
    <property type="entry name" value="BCTRLSENSOR"/>
</dbReference>
<keyword evidence="7" id="KW-0547">Nucleotide-binding</keyword>
<dbReference type="Gene3D" id="3.30.565.10">
    <property type="entry name" value="Histidine kinase-like ATPase, C-terminal domain"/>
    <property type="match status" value="1"/>
</dbReference>
<feature type="transmembrane region" description="Helical" evidence="16">
    <location>
        <begin position="12"/>
        <end position="33"/>
    </location>
</feature>
<evidence type="ECO:0000256" key="4">
    <source>
        <dbReference type="ARBA" id="ARBA00022553"/>
    </source>
</evidence>
<evidence type="ECO:0000256" key="5">
    <source>
        <dbReference type="ARBA" id="ARBA00022679"/>
    </source>
</evidence>
<evidence type="ECO:0000256" key="11">
    <source>
        <dbReference type="ARBA" id="ARBA00023012"/>
    </source>
</evidence>
<feature type="domain" description="Response regulatory" evidence="18">
    <location>
        <begin position="1260"/>
        <end position="1379"/>
    </location>
</feature>
<dbReference type="SUPFAM" id="SSF52172">
    <property type="entry name" value="CheY-like"/>
    <property type="match status" value="1"/>
</dbReference>
<evidence type="ECO:0000256" key="9">
    <source>
        <dbReference type="ARBA" id="ARBA00022840"/>
    </source>
</evidence>
<dbReference type="PANTHER" id="PTHR43047:SF64">
    <property type="entry name" value="HISTIDINE KINASE CONTAINING CHEY-HOMOLOGOUS RECEIVER DOMAIN AND PAS DOMAIN-RELATED"/>
    <property type="match status" value="1"/>
</dbReference>
<evidence type="ECO:0000256" key="7">
    <source>
        <dbReference type="ARBA" id="ARBA00022741"/>
    </source>
</evidence>
<dbReference type="CDD" id="cd17546">
    <property type="entry name" value="REC_hyHK_CKI1_RcsC-like"/>
    <property type="match status" value="1"/>
</dbReference>
<evidence type="ECO:0000256" key="16">
    <source>
        <dbReference type="SAM" id="Phobius"/>
    </source>
</evidence>
<dbReference type="CDD" id="cd16922">
    <property type="entry name" value="HATPase_EvgS-ArcB-TorS-like"/>
    <property type="match status" value="1"/>
</dbReference>
<dbReference type="InterPro" id="IPR003661">
    <property type="entry name" value="HisK_dim/P_dom"/>
</dbReference>
<dbReference type="InterPro" id="IPR000700">
    <property type="entry name" value="PAS-assoc_C"/>
</dbReference>
<dbReference type="Pfam" id="PF00072">
    <property type="entry name" value="Response_reg"/>
    <property type="match status" value="1"/>
</dbReference>
<dbReference type="SUPFAM" id="SSF55785">
    <property type="entry name" value="PYP-like sensor domain (PAS domain)"/>
    <property type="match status" value="2"/>
</dbReference>
<feature type="domain" description="PAC" evidence="20">
    <location>
        <begin position="935"/>
        <end position="987"/>
    </location>
</feature>
<dbReference type="InterPro" id="IPR004358">
    <property type="entry name" value="Sig_transdc_His_kin-like_C"/>
</dbReference>
<dbReference type="SMART" id="SM00091">
    <property type="entry name" value="PAS"/>
    <property type="match status" value="2"/>
</dbReference>
<feature type="domain" description="PAS" evidence="19">
    <location>
        <begin position="856"/>
        <end position="893"/>
    </location>
</feature>
<dbReference type="InterPro" id="IPR001610">
    <property type="entry name" value="PAC"/>
</dbReference>
<dbReference type="FunFam" id="3.30.565.10:FF:000010">
    <property type="entry name" value="Sensor histidine kinase RcsC"/>
    <property type="match status" value="1"/>
</dbReference>
<comment type="subunit">
    <text evidence="13">At low DSF concentrations, interacts with RpfF.</text>
</comment>
<dbReference type="InterPro" id="IPR013656">
    <property type="entry name" value="PAS_4"/>
</dbReference>
<dbReference type="InterPro" id="IPR003594">
    <property type="entry name" value="HATPase_dom"/>
</dbReference>
<evidence type="ECO:0000256" key="6">
    <source>
        <dbReference type="ARBA" id="ARBA00022692"/>
    </source>
</evidence>
<dbReference type="InterPro" id="IPR003018">
    <property type="entry name" value="GAF"/>
</dbReference>
<organism evidence="22">
    <name type="scientific">Magnetococcus massalia (strain MO-1)</name>
    <dbReference type="NCBI Taxonomy" id="451514"/>
    <lineage>
        <taxon>Bacteria</taxon>
        <taxon>Pseudomonadati</taxon>
        <taxon>Pseudomonadota</taxon>
        <taxon>Magnetococcia</taxon>
        <taxon>Magnetococcales</taxon>
        <taxon>Magnetococcaceae</taxon>
        <taxon>Magnetococcus</taxon>
    </lineage>
</organism>
<dbReference type="SMART" id="SM01079">
    <property type="entry name" value="CHASE"/>
    <property type="match status" value="1"/>
</dbReference>
<dbReference type="NCBIfam" id="TIGR00229">
    <property type="entry name" value="sensory_box"/>
    <property type="match status" value="2"/>
</dbReference>
<evidence type="ECO:0000313" key="22">
    <source>
        <dbReference type="EMBL" id="CRH05365.1"/>
    </source>
</evidence>
<evidence type="ECO:0000259" key="17">
    <source>
        <dbReference type="PROSITE" id="PS50109"/>
    </source>
</evidence>
<feature type="modified residue" description="4-aspartylphosphate" evidence="15">
    <location>
        <position position="1309"/>
    </location>
</feature>
<evidence type="ECO:0000259" key="18">
    <source>
        <dbReference type="PROSITE" id="PS50110"/>
    </source>
</evidence>
<dbReference type="CDD" id="cd00082">
    <property type="entry name" value="HisKA"/>
    <property type="match status" value="1"/>
</dbReference>
<dbReference type="GO" id="GO:0005524">
    <property type="term" value="F:ATP binding"/>
    <property type="evidence" value="ECO:0007669"/>
    <property type="project" value="UniProtKB-KW"/>
</dbReference>
<dbReference type="InterPro" id="IPR029016">
    <property type="entry name" value="GAF-like_dom_sf"/>
</dbReference>
<dbReference type="SMART" id="SM00388">
    <property type="entry name" value="HisKA"/>
    <property type="match status" value="1"/>
</dbReference>
<keyword evidence="4 15" id="KW-0597">Phosphoprotein</keyword>
<dbReference type="CDD" id="cd00130">
    <property type="entry name" value="PAS"/>
    <property type="match status" value="2"/>
</dbReference>
<dbReference type="Pfam" id="PF13185">
    <property type="entry name" value="GAF_2"/>
    <property type="match status" value="1"/>
</dbReference>
<dbReference type="SUPFAM" id="SSF55781">
    <property type="entry name" value="GAF domain-like"/>
    <property type="match status" value="2"/>
</dbReference>
<dbReference type="InterPro" id="IPR001789">
    <property type="entry name" value="Sig_transdc_resp-reg_receiver"/>
</dbReference>
<dbReference type="PROSITE" id="PS50113">
    <property type="entry name" value="PAC"/>
    <property type="match status" value="2"/>
</dbReference>
<evidence type="ECO:0000256" key="1">
    <source>
        <dbReference type="ARBA" id="ARBA00000085"/>
    </source>
</evidence>
<dbReference type="InterPro" id="IPR042240">
    <property type="entry name" value="CHASE_sf"/>
</dbReference>
<comment type="catalytic activity">
    <reaction evidence="1">
        <text>ATP + protein L-histidine = ADP + protein N-phospho-L-histidine.</text>
        <dbReference type="EC" id="2.7.13.3"/>
    </reaction>
</comment>
<dbReference type="Pfam" id="PF00512">
    <property type="entry name" value="HisKA"/>
    <property type="match status" value="1"/>
</dbReference>
<comment type="subcellular location">
    <subcellularLocation>
        <location evidence="2">Membrane</location>
    </subcellularLocation>
</comment>
<dbReference type="Gene3D" id="3.30.450.350">
    <property type="entry name" value="CHASE domain"/>
    <property type="match status" value="1"/>
</dbReference>
<dbReference type="GO" id="GO:0016020">
    <property type="term" value="C:membrane"/>
    <property type="evidence" value="ECO:0007669"/>
    <property type="project" value="UniProtKB-SubCell"/>
</dbReference>
<dbReference type="EC" id="2.7.13.3" evidence="3"/>
<keyword evidence="8 22" id="KW-0418">Kinase</keyword>
<keyword evidence="9" id="KW-0067">ATP-binding</keyword>
<dbReference type="PANTHER" id="PTHR43047">
    <property type="entry name" value="TWO-COMPONENT HISTIDINE PROTEIN KINASE"/>
    <property type="match status" value="1"/>
</dbReference>
<keyword evidence="10 16" id="KW-1133">Transmembrane helix</keyword>
<dbReference type="Pfam" id="PF00989">
    <property type="entry name" value="PAS"/>
    <property type="match status" value="1"/>
</dbReference>
<dbReference type="PROSITE" id="PS50110">
    <property type="entry name" value="RESPONSE_REGULATORY"/>
    <property type="match status" value="1"/>
</dbReference>
<dbReference type="SUPFAM" id="SSF55874">
    <property type="entry name" value="ATPase domain of HSP90 chaperone/DNA topoisomerase II/histidine kinase"/>
    <property type="match status" value="1"/>
</dbReference>
<dbReference type="InterPro" id="IPR000014">
    <property type="entry name" value="PAS"/>
</dbReference>
<gene>
    <name evidence="22" type="ORF">MAGMO_1171</name>
</gene>
<dbReference type="Pfam" id="PF08448">
    <property type="entry name" value="PAS_4"/>
    <property type="match status" value="1"/>
</dbReference>
<dbReference type="GO" id="GO:0000155">
    <property type="term" value="F:phosphorelay sensor kinase activity"/>
    <property type="evidence" value="ECO:0007669"/>
    <property type="project" value="InterPro"/>
</dbReference>
<dbReference type="FunFam" id="1.10.287.130:FF:000002">
    <property type="entry name" value="Two-component osmosensing histidine kinase"/>
    <property type="match status" value="1"/>
</dbReference>
<feature type="domain" description="Histidine kinase" evidence="17">
    <location>
        <begin position="1005"/>
        <end position="1229"/>
    </location>
</feature>
<dbReference type="PROSITE" id="PS50112">
    <property type="entry name" value="PAS"/>
    <property type="match status" value="2"/>
</dbReference>
<dbReference type="PROSITE" id="PS50839">
    <property type="entry name" value="CHASE"/>
    <property type="match status" value="1"/>
</dbReference>
<dbReference type="InterPro" id="IPR011006">
    <property type="entry name" value="CheY-like_superfamily"/>
</dbReference>
<evidence type="ECO:0000256" key="3">
    <source>
        <dbReference type="ARBA" id="ARBA00012438"/>
    </source>
</evidence>
<dbReference type="SUPFAM" id="SSF47384">
    <property type="entry name" value="Homodimeric domain of signal transducing histidine kinase"/>
    <property type="match status" value="1"/>
</dbReference>
<feature type="domain" description="PAC" evidence="20">
    <location>
        <begin position="453"/>
        <end position="505"/>
    </location>
</feature>
<dbReference type="InterPro" id="IPR005467">
    <property type="entry name" value="His_kinase_dom"/>
</dbReference>
<dbReference type="InterPro" id="IPR036097">
    <property type="entry name" value="HisK_dim/P_sf"/>
</dbReference>
<evidence type="ECO:0000256" key="12">
    <source>
        <dbReference type="ARBA" id="ARBA00023136"/>
    </source>
</evidence>
<evidence type="ECO:0000256" key="14">
    <source>
        <dbReference type="ARBA" id="ARBA00068150"/>
    </source>
</evidence>
<dbReference type="SMART" id="SM00065">
    <property type="entry name" value="GAF"/>
    <property type="match status" value="1"/>
</dbReference>
<evidence type="ECO:0000259" key="20">
    <source>
        <dbReference type="PROSITE" id="PS50113"/>
    </source>
</evidence>
<protein>
    <recommendedName>
        <fullName evidence="14">Sensory/regulatory protein RpfC</fullName>
        <ecNumber evidence="3">2.7.13.3</ecNumber>
    </recommendedName>
</protein>
<dbReference type="Gene3D" id="3.30.450.40">
    <property type="match status" value="2"/>
</dbReference>
<evidence type="ECO:0000256" key="2">
    <source>
        <dbReference type="ARBA" id="ARBA00004370"/>
    </source>
</evidence>
<name>A0A1S7LEK6_MAGMO</name>
<dbReference type="InterPro" id="IPR036890">
    <property type="entry name" value="HATPase_C_sf"/>
</dbReference>
<keyword evidence="12 16" id="KW-0472">Membrane</keyword>
<dbReference type="SMART" id="SM00448">
    <property type="entry name" value="REC"/>
    <property type="match status" value="1"/>
</dbReference>
<keyword evidence="11" id="KW-0902">Two-component regulatory system</keyword>
<dbReference type="InterPro" id="IPR035965">
    <property type="entry name" value="PAS-like_dom_sf"/>
</dbReference>
<proteinExistence type="predicted"/>
<dbReference type="SMART" id="SM00086">
    <property type="entry name" value="PAC"/>
    <property type="match status" value="2"/>
</dbReference>
<evidence type="ECO:0000256" key="15">
    <source>
        <dbReference type="PROSITE-ProRule" id="PRU00169"/>
    </source>
</evidence>
<dbReference type="Gene3D" id="3.40.50.2300">
    <property type="match status" value="1"/>
</dbReference>
<keyword evidence="6 16" id="KW-0812">Transmembrane</keyword>
<accession>A0A1S7LEK6</accession>
<evidence type="ECO:0000256" key="8">
    <source>
        <dbReference type="ARBA" id="ARBA00022777"/>
    </source>
</evidence>
<dbReference type="GO" id="GO:0006355">
    <property type="term" value="P:regulation of DNA-templated transcription"/>
    <property type="evidence" value="ECO:0007669"/>
    <property type="project" value="InterPro"/>
</dbReference>
<dbReference type="Gene3D" id="1.10.287.130">
    <property type="match status" value="1"/>
</dbReference>
<feature type="domain" description="PAS" evidence="19">
    <location>
        <begin position="377"/>
        <end position="448"/>
    </location>
</feature>
<evidence type="ECO:0000259" key="19">
    <source>
        <dbReference type="PROSITE" id="PS50112"/>
    </source>
</evidence>
<evidence type="ECO:0000259" key="21">
    <source>
        <dbReference type="PROSITE" id="PS50839"/>
    </source>
</evidence>
<sequence length="1381" mass="153382">MELKHRSIQHSLTAWVGLVGGGLLITLLLFFWLKDWERRLLEETFQQRASTYASFIEKSILRNLEVVESLGGFIQSSTDLQKGDYRALHRSFNAFVRSALTKHPEIRALEWVPRVFDVERAAHEAQGRQLGQPSYTITQRQHEGKMVVADVRPEYYPVFLVSPLEDNREALGFDLGSESSRLKALRKGVRLGQALVSAPVQLVQGKQSKASFLLFRPVFSGSTNTAISRQQNLLGFALGVYVVPSLIEQALDAAETVPFNLLVYDENAGAAKRFLYHRSAEQDGQEGGAAPDESEILQSLHARVVLELPQRNWSLLFVPTAAFLQQYTPWRAKTALSIGLVLTLLLAVALYQMHRDTVKLSDVVDVLAATNDDLLHARERAESFLNVAEVMIIGLNSGGRIELLNPKGGEILGYLPEQAQGLDWFDTFLPAEVRDEVRGVFAKIMQGEIAPVEYYENEVVVCSGEVRMMAWHNALWLNAEGEISGVLSSCEDITERKLNELAQQRHDALIHTINILQARYITAGKADHLFDAMLEDLQTFTQSRQGFIAEVCDGLHGPQLAVLAITLQLREQAVAQGIITVDEQGALHSTLQSLFGQAVMTQQPILAPALVEEVPEKSQLLIVPLYVKERVVGVIGLAERQERFDQELIGFLQPVWGSCARILASYKGDCEREAARKSMARRLTLEQLISEVSAQFIGVGPPDLNYLLSKLGEVMRVDRTYVFQFSEDLSTTSNIHEWCAPDVEPQMEHLQNVPANAMPWWLERLKLDYPIIIQDVAKMPKEATTEQGVLAKQSIHSLLAVPIRSGEGGLLGFMGLDDVRCARSWADADIQLLRVVANSIGNYFARLTAQERLRHSEEQVRLLLDTVAEGIYAIDLQGLCTICNHAAARLLGYADPGQLLGQNMHALIHHSYPNGEAYPVEACPVHAVIHGGPASHVETDIFWRLDGSSFFVEYNARAIKRGEELVGSVVSFTDITQRKEAEQALQEAKEHAESANRAKSEFLAMMSHEIRTPMNTILGMVELLNETVLDREQWGYLETQRRASDALLSLIDDILALSSLERGRGSAGHRSMANYAVDELFTWVQAIVEPTASQKGLYLKHVVDPDIPPLVSGPLRFMRQILLNLTGNAVKFTEQGGITLHASFKQAGQEGQALMLSVQDSGPGISADNQQAIFSPFVQLDEYETRKHGGTGLGLAIARGLAEQIGGSIQLESALGQGSRFTLLLPFDGQLVDEEPQPELKAHEVAHVVERPSHQIKPLTILLAEDSDDNALLVQAFLKNHPHKVVRVENGAEAIRQFEQLRPELVLMDIQMPVMDGLEATQRLRQLEKDRGWEAVEIVALTAHAMPEDQGRCLRAGCNRYVSKPLKKKLLIELVEQVAAS</sequence>
<feature type="domain" description="CHASE" evidence="21">
    <location>
        <begin position="83"/>
        <end position="316"/>
    </location>
</feature>
<dbReference type="SMART" id="SM00387">
    <property type="entry name" value="HATPase_c"/>
    <property type="match status" value="1"/>
</dbReference>
<reference evidence="22" key="1">
    <citation type="submission" date="2015-04" db="EMBL/GenBank/DDBJ databases">
        <authorList>
            <person name="Syromyatnikov M.Y."/>
            <person name="Popov V.N."/>
        </authorList>
    </citation>
    <scope>NUCLEOTIDE SEQUENCE</scope>
    <source>
        <strain evidence="22">MO-1</strain>
    </source>
</reference>
<keyword evidence="5 22" id="KW-0808">Transferase</keyword>
<evidence type="ECO:0000256" key="13">
    <source>
        <dbReference type="ARBA" id="ARBA00064003"/>
    </source>
</evidence>
<dbReference type="Pfam" id="PF01590">
    <property type="entry name" value="GAF"/>
    <property type="match status" value="1"/>
</dbReference>